<dbReference type="AlphaFoldDB" id="A0A450XH49"/>
<dbReference type="EMBL" id="CAADFP010000069">
    <property type="protein sequence ID" value="VFK28596.1"/>
    <property type="molecule type" value="Genomic_DNA"/>
</dbReference>
<protein>
    <submittedName>
        <fullName evidence="2">Uncharacterized protein</fullName>
    </submittedName>
</protein>
<sequence>MSAKDLGKLLNTYVASFETAKDKQAEASHAIDVKNEDLETAVDAAKHPPCATFSIA</sequence>
<reference evidence="2" key="1">
    <citation type="submission" date="2019-02" db="EMBL/GenBank/DDBJ databases">
        <authorList>
            <person name="Gruber-Vodicka R. H."/>
            <person name="Seah K. B. B."/>
        </authorList>
    </citation>
    <scope>NUCLEOTIDE SEQUENCE</scope>
    <source>
        <strain evidence="1">BECK_S312</strain>
        <strain evidence="2">BECK_S426</strain>
    </source>
</reference>
<evidence type="ECO:0000313" key="2">
    <source>
        <dbReference type="EMBL" id="VFK28596.1"/>
    </source>
</evidence>
<gene>
    <name evidence="1" type="ORF">BECKLPF1236A_GA0070988_100709</name>
    <name evidence="2" type="ORF">BECKLPF1236C_GA0070990_100699</name>
</gene>
<name>A0A450XH49_9GAMM</name>
<accession>A0A450XH49</accession>
<evidence type="ECO:0000313" key="1">
    <source>
        <dbReference type="EMBL" id="VFK12411.1"/>
    </source>
</evidence>
<proteinExistence type="predicted"/>
<organism evidence="2">
    <name type="scientific">Candidatus Kentrum sp. LPFa</name>
    <dbReference type="NCBI Taxonomy" id="2126335"/>
    <lineage>
        <taxon>Bacteria</taxon>
        <taxon>Pseudomonadati</taxon>
        <taxon>Pseudomonadota</taxon>
        <taxon>Gammaproteobacteria</taxon>
        <taxon>Candidatus Kentrum</taxon>
    </lineage>
</organism>
<dbReference type="EMBL" id="CAADFM010000070">
    <property type="protein sequence ID" value="VFK12411.1"/>
    <property type="molecule type" value="Genomic_DNA"/>
</dbReference>